<proteinExistence type="predicted"/>
<organism evidence="1">
    <name type="scientific">hydrothermal vent metagenome</name>
    <dbReference type="NCBI Taxonomy" id="652676"/>
    <lineage>
        <taxon>unclassified sequences</taxon>
        <taxon>metagenomes</taxon>
        <taxon>ecological metagenomes</taxon>
    </lineage>
</organism>
<dbReference type="AlphaFoldDB" id="A0A3B1B8C9"/>
<feature type="non-terminal residue" evidence="1">
    <location>
        <position position="1"/>
    </location>
</feature>
<dbReference type="EMBL" id="UOFX01000072">
    <property type="protein sequence ID" value="VAX10521.1"/>
    <property type="molecule type" value="Genomic_DNA"/>
</dbReference>
<gene>
    <name evidence="1" type="ORF">MNBD_GAMMA26-116</name>
</gene>
<reference evidence="1" key="1">
    <citation type="submission" date="2018-06" db="EMBL/GenBank/DDBJ databases">
        <authorList>
            <person name="Zhirakovskaya E."/>
        </authorList>
    </citation>
    <scope>NUCLEOTIDE SEQUENCE</scope>
</reference>
<name>A0A3B1B8C9_9ZZZZ</name>
<dbReference type="InterPro" id="IPR011990">
    <property type="entry name" value="TPR-like_helical_dom_sf"/>
</dbReference>
<dbReference type="Gene3D" id="1.25.40.10">
    <property type="entry name" value="Tetratricopeptide repeat domain"/>
    <property type="match status" value="1"/>
</dbReference>
<protein>
    <submittedName>
        <fullName evidence="1">Uncharacterized protein</fullName>
    </submittedName>
</protein>
<sequence length="94" mass="10669">QNFFSIINSMHEVASDSEKAAIYQMHEMQEIYKRSGNGDELVKMLEGVLEQTNNQTIRNVAYIRLSEALKKTGRAQRAVGVLQDALSENLKKIK</sequence>
<evidence type="ECO:0000313" key="1">
    <source>
        <dbReference type="EMBL" id="VAX10521.1"/>
    </source>
</evidence>
<accession>A0A3B1B8C9</accession>